<dbReference type="EMBL" id="CP093347">
    <property type="protein sequence ID" value="WOH02765.1"/>
    <property type="molecule type" value="Genomic_DNA"/>
</dbReference>
<feature type="compositionally biased region" description="Low complexity" evidence="1">
    <location>
        <begin position="23"/>
        <end position="40"/>
    </location>
</feature>
<gene>
    <name evidence="2" type="ORF">DCAR_019358</name>
    <name evidence="3" type="ORF">DCAR_0522154</name>
</gene>
<proteinExistence type="predicted"/>
<feature type="region of interest" description="Disordered" evidence="1">
    <location>
        <begin position="19"/>
        <end position="40"/>
    </location>
</feature>
<evidence type="ECO:0000256" key="1">
    <source>
        <dbReference type="SAM" id="MobiDB-lite"/>
    </source>
</evidence>
<evidence type="ECO:0000313" key="4">
    <source>
        <dbReference type="Proteomes" id="UP000077755"/>
    </source>
</evidence>
<accession>A0A164ZM63</accession>
<protein>
    <recommendedName>
        <fullName evidence="5">No apical meristem-associated C-terminal domain-containing protein</fullName>
    </recommendedName>
</protein>
<dbReference type="EMBL" id="LNRQ01000005">
    <property type="protein sequence ID" value="KZM96116.1"/>
    <property type="molecule type" value="Genomic_DNA"/>
</dbReference>
<evidence type="ECO:0000313" key="2">
    <source>
        <dbReference type="EMBL" id="KZM96116.1"/>
    </source>
</evidence>
<sequence length="94" mass="11177">MEGSFISLLEEGSIPEIEDMMFSQPTQSQSQPQTQNQPQLQKEALKLKKGKRSKNFLIQEDMLLLSAWLNNQTHTNYWARIWKYYKENKKKARE</sequence>
<reference evidence="3" key="2">
    <citation type="submission" date="2022-03" db="EMBL/GenBank/DDBJ databases">
        <title>Draft title - Genomic analysis of global carrot germplasm unveils the trajectory of domestication and the origin of high carotenoid orange carrot.</title>
        <authorList>
            <person name="Iorizzo M."/>
            <person name="Ellison S."/>
            <person name="Senalik D."/>
            <person name="Macko-Podgorni A."/>
            <person name="Grzebelus D."/>
            <person name="Bostan H."/>
            <person name="Rolling W."/>
            <person name="Curaba J."/>
            <person name="Simon P."/>
        </authorList>
    </citation>
    <scope>NUCLEOTIDE SEQUENCE</scope>
    <source>
        <tissue evidence="3">Leaf</tissue>
    </source>
</reference>
<name>A0A164ZM63_DAUCS</name>
<keyword evidence="4" id="KW-1185">Reference proteome</keyword>
<dbReference type="Proteomes" id="UP000077755">
    <property type="component" value="Chromosome 5"/>
</dbReference>
<dbReference type="Gramene" id="KZM96116">
    <property type="protein sequence ID" value="KZM96116"/>
    <property type="gene ID" value="DCAR_019358"/>
</dbReference>
<evidence type="ECO:0008006" key="5">
    <source>
        <dbReference type="Google" id="ProtNLM"/>
    </source>
</evidence>
<evidence type="ECO:0000313" key="3">
    <source>
        <dbReference type="EMBL" id="WOH02765.1"/>
    </source>
</evidence>
<dbReference type="AlphaFoldDB" id="A0A164ZM63"/>
<reference evidence="2" key="1">
    <citation type="journal article" date="2016" name="Nat. Genet.">
        <title>A high-quality carrot genome assembly provides new insights into carotenoid accumulation and asterid genome evolution.</title>
        <authorList>
            <person name="Iorizzo M."/>
            <person name="Ellison S."/>
            <person name="Senalik D."/>
            <person name="Zeng P."/>
            <person name="Satapoomin P."/>
            <person name="Huang J."/>
            <person name="Bowman M."/>
            <person name="Iovene M."/>
            <person name="Sanseverino W."/>
            <person name="Cavagnaro P."/>
            <person name="Yildiz M."/>
            <person name="Macko-Podgorni A."/>
            <person name="Moranska E."/>
            <person name="Grzebelus E."/>
            <person name="Grzebelus D."/>
            <person name="Ashrafi H."/>
            <person name="Zheng Z."/>
            <person name="Cheng S."/>
            <person name="Spooner D."/>
            <person name="Van Deynze A."/>
            <person name="Simon P."/>
        </authorList>
    </citation>
    <scope>NUCLEOTIDE SEQUENCE [LARGE SCALE GENOMIC DNA]</scope>
    <source>
        <tissue evidence="2">Leaf</tissue>
    </source>
</reference>
<organism evidence="2">
    <name type="scientific">Daucus carota subsp. sativus</name>
    <name type="common">Carrot</name>
    <dbReference type="NCBI Taxonomy" id="79200"/>
    <lineage>
        <taxon>Eukaryota</taxon>
        <taxon>Viridiplantae</taxon>
        <taxon>Streptophyta</taxon>
        <taxon>Embryophyta</taxon>
        <taxon>Tracheophyta</taxon>
        <taxon>Spermatophyta</taxon>
        <taxon>Magnoliopsida</taxon>
        <taxon>eudicotyledons</taxon>
        <taxon>Gunneridae</taxon>
        <taxon>Pentapetalae</taxon>
        <taxon>asterids</taxon>
        <taxon>campanulids</taxon>
        <taxon>Apiales</taxon>
        <taxon>Apiaceae</taxon>
        <taxon>Apioideae</taxon>
        <taxon>Scandiceae</taxon>
        <taxon>Daucinae</taxon>
        <taxon>Daucus</taxon>
        <taxon>Daucus sect. Daucus</taxon>
    </lineage>
</organism>